<reference evidence="2" key="1">
    <citation type="journal article" date="2014" name="Nat. Genet.">
        <title>A reference genome for common bean and genome-wide analysis of dual domestications.</title>
        <authorList>
            <person name="Schmutz J."/>
            <person name="McClean P.E."/>
            <person name="Mamidi S."/>
            <person name="Wu G.A."/>
            <person name="Cannon S.B."/>
            <person name="Grimwood J."/>
            <person name="Jenkins J."/>
            <person name="Shu S."/>
            <person name="Song Q."/>
            <person name="Chavarro C."/>
            <person name="Torres-Torres M."/>
            <person name="Geffroy V."/>
            <person name="Moghaddam S.M."/>
            <person name="Gao D."/>
            <person name="Abernathy B."/>
            <person name="Barry K."/>
            <person name="Blair M."/>
            <person name="Brick M.A."/>
            <person name="Chovatia M."/>
            <person name="Gepts P."/>
            <person name="Goodstein D.M."/>
            <person name="Gonzales M."/>
            <person name="Hellsten U."/>
            <person name="Hyten D.L."/>
            <person name="Jia G."/>
            <person name="Kelly J.D."/>
            <person name="Kudrna D."/>
            <person name="Lee R."/>
            <person name="Richard M.M."/>
            <person name="Miklas P.N."/>
            <person name="Osorno J.M."/>
            <person name="Rodrigues J."/>
            <person name="Thareau V."/>
            <person name="Urrea C.A."/>
            <person name="Wang M."/>
            <person name="Yu Y."/>
            <person name="Zhang M."/>
            <person name="Wing R.A."/>
            <person name="Cregan P.B."/>
            <person name="Rokhsar D.S."/>
            <person name="Jackson S.A."/>
        </authorList>
    </citation>
    <scope>NUCLEOTIDE SEQUENCE [LARGE SCALE GENOMIC DNA]</scope>
    <source>
        <strain evidence="2">cv. G19833</strain>
    </source>
</reference>
<proteinExistence type="predicted"/>
<name>V7BGX6_PHAVU</name>
<dbReference type="OrthoDB" id="1428231at2759"/>
<accession>V7BGX6</accession>
<gene>
    <name evidence="1" type="ORF">PHAVU_007G095800g</name>
</gene>
<dbReference type="Proteomes" id="UP000000226">
    <property type="component" value="Chromosome 7"/>
</dbReference>
<dbReference type="Gramene" id="ESW15711">
    <property type="protein sequence ID" value="ESW15711"/>
    <property type="gene ID" value="PHAVU_007G095800g"/>
</dbReference>
<dbReference type="EMBL" id="CM002294">
    <property type="protein sequence ID" value="ESW15711.1"/>
    <property type="molecule type" value="Genomic_DNA"/>
</dbReference>
<evidence type="ECO:0000313" key="2">
    <source>
        <dbReference type="Proteomes" id="UP000000226"/>
    </source>
</evidence>
<sequence>MITDIVVDISEDEDTYDFSLEDEDVLMTSSSQHILSTINPDITFNMSSTNTYNGYKFVIVESKLDIYVAQRNSGEIVQYIASPCLDDGVEDIYCYILDHLFSSFKSCIDIFNFCKPILQVDDPFLTERYHATLLTAIAQDGNHNICPLVLVIVEGDTREALICNPQYKLLAMRSKFKQTFSWIDHILLVKWSKAYDRGKKYDHITTNLAKCMNFILKGARSLLIFALLKETFERIKTWCVEQGLKINMMLHACHYYAKDIITLFRKKINKMCFVQRTSTTTHFQNEMDQPIQNKLKKCSYCRNEFHNRGNCSFR</sequence>
<protein>
    <recommendedName>
        <fullName evidence="3">MULE transposase domain-containing protein</fullName>
    </recommendedName>
</protein>
<dbReference type="AlphaFoldDB" id="V7BGX6"/>
<evidence type="ECO:0000313" key="1">
    <source>
        <dbReference type="EMBL" id="ESW15711.1"/>
    </source>
</evidence>
<evidence type="ECO:0008006" key="3">
    <source>
        <dbReference type="Google" id="ProtNLM"/>
    </source>
</evidence>
<organism evidence="1 2">
    <name type="scientific">Phaseolus vulgaris</name>
    <name type="common">Kidney bean</name>
    <name type="synonym">French bean</name>
    <dbReference type="NCBI Taxonomy" id="3885"/>
    <lineage>
        <taxon>Eukaryota</taxon>
        <taxon>Viridiplantae</taxon>
        <taxon>Streptophyta</taxon>
        <taxon>Embryophyta</taxon>
        <taxon>Tracheophyta</taxon>
        <taxon>Spermatophyta</taxon>
        <taxon>Magnoliopsida</taxon>
        <taxon>eudicotyledons</taxon>
        <taxon>Gunneridae</taxon>
        <taxon>Pentapetalae</taxon>
        <taxon>rosids</taxon>
        <taxon>fabids</taxon>
        <taxon>Fabales</taxon>
        <taxon>Fabaceae</taxon>
        <taxon>Papilionoideae</taxon>
        <taxon>50 kb inversion clade</taxon>
        <taxon>NPAAA clade</taxon>
        <taxon>indigoferoid/millettioid clade</taxon>
        <taxon>Phaseoleae</taxon>
        <taxon>Phaseolus</taxon>
    </lineage>
</organism>
<keyword evidence="2" id="KW-1185">Reference proteome</keyword>
<dbReference type="STRING" id="3885.V7BGX6"/>